<protein>
    <recommendedName>
        <fullName evidence="2 6">D-ribose pyranase</fullName>
        <ecNumber evidence="2 6">5.4.99.62</ecNumber>
    </recommendedName>
</protein>
<dbReference type="OrthoDB" id="9805009at2"/>
<feature type="active site" description="Proton donor" evidence="6">
    <location>
        <position position="20"/>
    </location>
</feature>
<dbReference type="Gene3D" id="3.40.1650.10">
    <property type="entry name" value="RbsD-like domain"/>
    <property type="match status" value="1"/>
</dbReference>
<dbReference type="GO" id="GO:0062193">
    <property type="term" value="F:D-ribose pyranase activity"/>
    <property type="evidence" value="ECO:0007669"/>
    <property type="project" value="UniProtKB-EC"/>
</dbReference>
<evidence type="ECO:0000256" key="5">
    <source>
        <dbReference type="ARBA" id="ARBA00023277"/>
    </source>
</evidence>
<keyword evidence="3 6" id="KW-0963">Cytoplasm</keyword>
<evidence type="ECO:0000256" key="3">
    <source>
        <dbReference type="ARBA" id="ARBA00022490"/>
    </source>
</evidence>
<evidence type="ECO:0000256" key="6">
    <source>
        <dbReference type="HAMAP-Rule" id="MF_01661"/>
    </source>
</evidence>
<comment type="subcellular location">
    <subcellularLocation>
        <location evidence="6">Cytoplasm</location>
    </subcellularLocation>
</comment>
<evidence type="ECO:0000256" key="1">
    <source>
        <dbReference type="ARBA" id="ARBA00000223"/>
    </source>
</evidence>
<name>A0A3D9ZS05_9ACTN</name>
<comment type="similarity">
    <text evidence="6">Belongs to the RbsD / FucU family. RbsD subfamily.</text>
</comment>
<accession>A0A3D9ZS05</accession>
<dbReference type="Proteomes" id="UP000256913">
    <property type="component" value="Unassembled WGS sequence"/>
</dbReference>
<gene>
    <name evidence="6" type="primary">rbsD</name>
    <name evidence="7" type="ORF">DFJ67_6218</name>
</gene>
<dbReference type="RefSeq" id="WP_116071506.1">
    <property type="nucleotide sequence ID" value="NZ_BONB01000003.1"/>
</dbReference>
<dbReference type="SUPFAM" id="SSF102546">
    <property type="entry name" value="RbsD-like"/>
    <property type="match status" value="1"/>
</dbReference>
<dbReference type="GO" id="GO:0019303">
    <property type="term" value="P:D-ribose catabolic process"/>
    <property type="evidence" value="ECO:0007669"/>
    <property type="project" value="UniProtKB-UniRule"/>
</dbReference>
<comment type="catalytic activity">
    <reaction evidence="1 6">
        <text>beta-D-ribopyranose = beta-D-ribofuranose</text>
        <dbReference type="Rhea" id="RHEA:25432"/>
        <dbReference type="ChEBI" id="CHEBI:27476"/>
        <dbReference type="ChEBI" id="CHEBI:47002"/>
        <dbReference type="EC" id="5.4.99.62"/>
    </reaction>
</comment>
<dbReference type="GO" id="GO:0005829">
    <property type="term" value="C:cytosol"/>
    <property type="evidence" value="ECO:0007669"/>
    <property type="project" value="TreeGrafter"/>
</dbReference>
<keyword evidence="5 6" id="KW-0119">Carbohydrate metabolism</keyword>
<dbReference type="GO" id="GO:0048029">
    <property type="term" value="F:monosaccharide binding"/>
    <property type="evidence" value="ECO:0007669"/>
    <property type="project" value="InterPro"/>
</dbReference>
<evidence type="ECO:0000313" key="8">
    <source>
        <dbReference type="Proteomes" id="UP000256913"/>
    </source>
</evidence>
<evidence type="ECO:0000256" key="2">
    <source>
        <dbReference type="ARBA" id="ARBA00012862"/>
    </source>
</evidence>
<comment type="function">
    <text evidence="6">Catalyzes the interconversion of beta-pyran and beta-furan forms of D-ribose.</text>
</comment>
<dbReference type="UniPathway" id="UPA00916">
    <property type="reaction ID" value="UER00888"/>
</dbReference>
<proteinExistence type="inferred from homology"/>
<evidence type="ECO:0000313" key="7">
    <source>
        <dbReference type="EMBL" id="REG00167.1"/>
    </source>
</evidence>
<dbReference type="InterPro" id="IPR023064">
    <property type="entry name" value="D-ribose_pyranase"/>
</dbReference>
<feature type="binding site" evidence="6">
    <location>
        <position position="28"/>
    </location>
    <ligand>
        <name>substrate</name>
    </ligand>
</feature>
<dbReference type="InterPro" id="IPR023750">
    <property type="entry name" value="RbsD-like_sf"/>
</dbReference>
<dbReference type="EMBL" id="QUMQ01000001">
    <property type="protein sequence ID" value="REG00167.1"/>
    <property type="molecule type" value="Genomic_DNA"/>
</dbReference>
<dbReference type="PANTHER" id="PTHR37831">
    <property type="entry name" value="D-RIBOSE PYRANASE"/>
    <property type="match status" value="1"/>
</dbReference>
<dbReference type="NCBIfam" id="NF008761">
    <property type="entry name" value="PRK11797.1"/>
    <property type="match status" value="1"/>
</dbReference>
<feature type="binding site" evidence="6">
    <location>
        <begin position="116"/>
        <end position="118"/>
    </location>
    <ligand>
        <name>substrate</name>
    </ligand>
</feature>
<dbReference type="GO" id="GO:0016872">
    <property type="term" value="F:intramolecular lyase activity"/>
    <property type="evidence" value="ECO:0007669"/>
    <property type="project" value="UniProtKB-UniRule"/>
</dbReference>
<dbReference type="InterPro" id="IPR007721">
    <property type="entry name" value="RbsD_FucU"/>
</dbReference>
<evidence type="ECO:0000256" key="4">
    <source>
        <dbReference type="ARBA" id="ARBA00023235"/>
    </source>
</evidence>
<keyword evidence="4 6" id="KW-0413">Isomerase</keyword>
<dbReference type="EC" id="5.4.99.62" evidence="2 6"/>
<dbReference type="HAMAP" id="MF_01661">
    <property type="entry name" value="D_rib_pyranase"/>
    <property type="match status" value="1"/>
</dbReference>
<sequence length="127" mass="13567">MRKTGLWHPRLAALVAGLGHTETIVVADAGLPVPPDVEVVQLAVTRGVPPFLPVLEAIADELVVESATVATELTDRSVLKGIRRLGVSIEAIGHEDFKQRCRDARAVVRTGEATPYANVILRAGVPF</sequence>
<reference evidence="7 8" key="1">
    <citation type="submission" date="2018-08" db="EMBL/GenBank/DDBJ databases">
        <title>Sequencing the genomes of 1000 actinobacteria strains.</title>
        <authorList>
            <person name="Klenk H.-P."/>
        </authorList>
    </citation>
    <scope>NUCLEOTIDE SEQUENCE [LARGE SCALE GENOMIC DNA]</scope>
    <source>
        <strain evidence="7 8">DSM 44099</strain>
    </source>
</reference>
<organism evidence="7 8">
    <name type="scientific">Asanoa ferruginea</name>
    <dbReference type="NCBI Taxonomy" id="53367"/>
    <lineage>
        <taxon>Bacteria</taxon>
        <taxon>Bacillati</taxon>
        <taxon>Actinomycetota</taxon>
        <taxon>Actinomycetes</taxon>
        <taxon>Micromonosporales</taxon>
        <taxon>Micromonosporaceae</taxon>
        <taxon>Asanoa</taxon>
    </lineage>
</organism>
<comment type="caution">
    <text evidence="7">The sequence shown here is derived from an EMBL/GenBank/DDBJ whole genome shotgun (WGS) entry which is preliminary data.</text>
</comment>
<dbReference type="PANTHER" id="PTHR37831:SF1">
    <property type="entry name" value="D-RIBOSE PYRANASE"/>
    <property type="match status" value="1"/>
</dbReference>
<dbReference type="Pfam" id="PF05025">
    <property type="entry name" value="RbsD_FucU"/>
    <property type="match status" value="1"/>
</dbReference>
<comment type="subunit">
    <text evidence="6">Homodecamer.</text>
</comment>
<dbReference type="AlphaFoldDB" id="A0A3D9ZS05"/>
<comment type="pathway">
    <text evidence="6">Carbohydrate metabolism; D-ribose degradation; D-ribose 5-phosphate from beta-D-ribopyranose: step 1/2.</text>
</comment>
<feature type="binding site" evidence="6">
    <location>
        <position position="94"/>
    </location>
    <ligand>
        <name>substrate</name>
    </ligand>
</feature>
<keyword evidence="8" id="KW-1185">Reference proteome</keyword>